<feature type="signal peptide" evidence="5">
    <location>
        <begin position="1"/>
        <end position="25"/>
    </location>
</feature>
<dbReference type="InterPro" id="IPR022411">
    <property type="entry name" value="C-typ_cyt_methanol_metab-rel"/>
</dbReference>
<dbReference type="AlphaFoldDB" id="A0A1I1TWJ8"/>
<dbReference type="InterPro" id="IPR036909">
    <property type="entry name" value="Cyt_c-like_dom_sf"/>
</dbReference>
<keyword evidence="5" id="KW-0732">Signal</keyword>
<evidence type="ECO:0000256" key="5">
    <source>
        <dbReference type="SAM" id="SignalP"/>
    </source>
</evidence>
<keyword evidence="8" id="KW-1185">Reference proteome</keyword>
<keyword evidence="3" id="KW-0408">Iron</keyword>
<dbReference type="EMBL" id="FOMS01000002">
    <property type="protein sequence ID" value="SFD62874.1"/>
    <property type="molecule type" value="Genomic_DNA"/>
</dbReference>
<feature type="compositionally biased region" description="Acidic residues" evidence="4">
    <location>
        <begin position="30"/>
        <end position="44"/>
    </location>
</feature>
<dbReference type="InterPro" id="IPR009056">
    <property type="entry name" value="Cyt_c-like_dom"/>
</dbReference>
<evidence type="ECO:0000259" key="6">
    <source>
        <dbReference type="Pfam" id="PF13442"/>
    </source>
</evidence>
<evidence type="ECO:0000313" key="8">
    <source>
        <dbReference type="Proteomes" id="UP000325289"/>
    </source>
</evidence>
<keyword evidence="2" id="KW-0479">Metal-binding</keyword>
<organism evidence="7 8">
    <name type="scientific">Roseivivax sediminis</name>
    <dbReference type="NCBI Taxonomy" id="936889"/>
    <lineage>
        <taxon>Bacteria</taxon>
        <taxon>Pseudomonadati</taxon>
        <taxon>Pseudomonadota</taxon>
        <taxon>Alphaproteobacteria</taxon>
        <taxon>Rhodobacterales</taxon>
        <taxon>Roseobacteraceae</taxon>
        <taxon>Roseivivax</taxon>
    </lineage>
</organism>
<dbReference type="GO" id="GO:0020037">
    <property type="term" value="F:heme binding"/>
    <property type="evidence" value="ECO:0007669"/>
    <property type="project" value="InterPro"/>
</dbReference>
<proteinExistence type="predicted"/>
<gene>
    <name evidence="7" type="ORF">SAMN04515678_1029</name>
</gene>
<dbReference type="Proteomes" id="UP000325289">
    <property type="component" value="Unassembled WGS sequence"/>
</dbReference>
<feature type="domain" description="Cytochrome c" evidence="6">
    <location>
        <begin position="207"/>
        <end position="279"/>
    </location>
</feature>
<keyword evidence="1" id="KW-0349">Heme</keyword>
<evidence type="ECO:0000313" key="7">
    <source>
        <dbReference type="EMBL" id="SFD62874.1"/>
    </source>
</evidence>
<feature type="region of interest" description="Disordered" evidence="4">
    <location>
        <begin position="27"/>
        <end position="173"/>
    </location>
</feature>
<feature type="chain" id="PRO_5009301841" evidence="5">
    <location>
        <begin position="26"/>
        <end position="313"/>
    </location>
</feature>
<name>A0A1I1TWJ8_9RHOB</name>
<reference evidence="7 8" key="1">
    <citation type="submission" date="2016-10" db="EMBL/GenBank/DDBJ databases">
        <authorList>
            <person name="Varghese N."/>
            <person name="Submissions S."/>
        </authorList>
    </citation>
    <scope>NUCLEOTIDE SEQUENCE [LARGE SCALE GENOMIC DNA]</scope>
    <source>
        <strain evidence="8">YIM D21,KCTC 23444,ACCC 10710</strain>
    </source>
</reference>
<evidence type="ECO:0000256" key="4">
    <source>
        <dbReference type="SAM" id="MobiDB-lite"/>
    </source>
</evidence>
<evidence type="ECO:0000256" key="2">
    <source>
        <dbReference type="ARBA" id="ARBA00022723"/>
    </source>
</evidence>
<evidence type="ECO:0000256" key="1">
    <source>
        <dbReference type="ARBA" id="ARBA00022617"/>
    </source>
</evidence>
<feature type="compositionally biased region" description="Acidic residues" evidence="4">
    <location>
        <begin position="139"/>
        <end position="165"/>
    </location>
</feature>
<dbReference type="SUPFAM" id="SSF46626">
    <property type="entry name" value="Cytochrome c"/>
    <property type="match status" value="1"/>
</dbReference>
<evidence type="ECO:0000256" key="3">
    <source>
        <dbReference type="ARBA" id="ARBA00023004"/>
    </source>
</evidence>
<dbReference type="Pfam" id="PF13442">
    <property type="entry name" value="Cytochrome_CBB3"/>
    <property type="match status" value="1"/>
</dbReference>
<dbReference type="NCBIfam" id="TIGR03874">
    <property type="entry name" value="4cys_cytochr"/>
    <property type="match status" value="1"/>
</dbReference>
<accession>A0A1I1TWJ8</accession>
<feature type="compositionally biased region" description="Low complexity" evidence="4">
    <location>
        <begin position="98"/>
        <end position="126"/>
    </location>
</feature>
<dbReference type="GO" id="GO:0009055">
    <property type="term" value="F:electron transfer activity"/>
    <property type="evidence" value="ECO:0007669"/>
    <property type="project" value="InterPro"/>
</dbReference>
<protein>
    <submittedName>
        <fullName evidence="7">C-type cytochrome, methanol metabolism-related</fullName>
    </submittedName>
</protein>
<sequence length="313" mass="32686">MHATTRYGFTLIAAAALTVSLGASAWAQDGSEEPDCPEDFDTEPGCDMSLPDTSTSEDQPVEGAATAPVEPADGGEGTTTMTGPDTEGDGGAPEETPEGGSTAEETGENAETGGAVTGGAETAPTPEGDGEGENSMSEPDADPDSDPEGGADEASAENSDAEVTEADVQGDPNIVVAYEDGGRYYTEDDIPTFHVAEDGTIDWLTYSGFRRYHSECHVCHGPDGEGSTYAPAIKNSAVNMDYYDFYDVVVNGRKNGNSVMPSFGDNANVMCYLDDIYVYLKARGAGEVARGRPANKEPKSDMIREMENACMGG</sequence>
<dbReference type="GO" id="GO:0046872">
    <property type="term" value="F:metal ion binding"/>
    <property type="evidence" value="ECO:0007669"/>
    <property type="project" value="UniProtKB-KW"/>
</dbReference>
<dbReference type="Gene3D" id="1.10.760.10">
    <property type="entry name" value="Cytochrome c-like domain"/>
    <property type="match status" value="1"/>
</dbReference>